<dbReference type="Proteomes" id="UP000697107">
    <property type="component" value="Unassembled WGS sequence"/>
</dbReference>
<evidence type="ECO:0000256" key="5">
    <source>
        <dbReference type="RuleBase" id="RU367124"/>
    </source>
</evidence>
<comment type="function">
    <text evidence="5">Effector that suppresses plant defense responses during pathogen infection.</text>
</comment>
<gene>
    <name evidence="11" type="ORF">PC110_g12329</name>
    <name evidence="6" type="ORF">PC113_g16977</name>
    <name evidence="8" type="ORF">PC115_g16330</name>
    <name evidence="7" type="ORF">PC117_g22095</name>
    <name evidence="9" type="ORF">PC118_g16797</name>
    <name evidence="10" type="ORF">PC129_g15426</name>
</gene>
<keyword evidence="3 5" id="KW-0964">Secreted</keyword>
<dbReference type="OrthoDB" id="106311at2759"/>
<evidence type="ECO:0000313" key="9">
    <source>
        <dbReference type="EMBL" id="KAG2970555.1"/>
    </source>
</evidence>
<dbReference type="InterPro" id="IPR031825">
    <property type="entry name" value="RXLR"/>
</dbReference>
<dbReference type="Proteomes" id="UP000760860">
    <property type="component" value="Unassembled WGS sequence"/>
</dbReference>
<dbReference type="EMBL" id="MJFZ01000328">
    <property type="protein sequence ID" value="RAW31320.1"/>
    <property type="molecule type" value="Genomic_DNA"/>
</dbReference>
<dbReference type="EMBL" id="RCML01000717">
    <property type="protein sequence ID" value="KAG2970555.1"/>
    <property type="molecule type" value="Genomic_DNA"/>
</dbReference>
<evidence type="ECO:0000313" key="11">
    <source>
        <dbReference type="EMBL" id="RAW31320.1"/>
    </source>
</evidence>
<keyword evidence="12" id="KW-1185">Reference proteome</keyword>
<evidence type="ECO:0000256" key="1">
    <source>
        <dbReference type="ARBA" id="ARBA00004613"/>
    </source>
</evidence>
<reference evidence="6" key="2">
    <citation type="submission" date="2018-10" db="EMBL/GenBank/DDBJ databases">
        <title>Effector identification in a new, highly contiguous assembly of the strawberry crown rot pathogen Phytophthora cactorum.</title>
        <authorList>
            <person name="Armitage A.D."/>
            <person name="Nellist C.F."/>
            <person name="Bates H."/>
            <person name="Vickerstaff R.J."/>
            <person name="Harrison R.J."/>
        </authorList>
    </citation>
    <scope>NUCLEOTIDE SEQUENCE</scope>
    <source>
        <strain evidence="6">15-7</strain>
        <strain evidence="8">4032</strain>
        <strain evidence="7">4040</strain>
        <strain evidence="9">P415</strain>
        <strain evidence="10">P421</strain>
    </source>
</reference>
<feature type="signal peptide" evidence="5">
    <location>
        <begin position="1"/>
        <end position="23"/>
    </location>
</feature>
<dbReference type="AlphaFoldDB" id="A0A329S497"/>
<dbReference type="Pfam" id="PF16810">
    <property type="entry name" value="RXLR"/>
    <property type="match status" value="1"/>
</dbReference>
<evidence type="ECO:0000313" key="8">
    <source>
        <dbReference type="EMBL" id="KAG2900156.1"/>
    </source>
</evidence>
<sequence>MSLFRLVLLIAATLLPGINTASAYSYDKQPTAMTASDSNSTISKRSLRMDKVDEGPSDITNSEERALPNDILNAANHAENVISTGIKESSILKWLDKISLKLKYRYWLLKKMKPEDVKNLLGLHFVSNIESHPNYHTWLGYKKAYNKRYKIVE</sequence>
<comment type="domain">
    <text evidence="5">The RxLR-dEER motif acts to carry the protein into the host cell cytoplasm through binding to cell surface phosphatidylinositol-3-phosphate.</text>
</comment>
<name>A0A329S497_9STRA</name>
<keyword evidence="4 5" id="KW-0732">Signal</keyword>
<evidence type="ECO:0000256" key="3">
    <source>
        <dbReference type="ARBA" id="ARBA00022525"/>
    </source>
</evidence>
<evidence type="ECO:0000313" key="12">
    <source>
        <dbReference type="Proteomes" id="UP000251314"/>
    </source>
</evidence>
<accession>A0A329S497</accession>
<dbReference type="Proteomes" id="UP000735874">
    <property type="component" value="Unassembled WGS sequence"/>
</dbReference>
<comment type="similarity">
    <text evidence="2 5">Belongs to the RxLR effector family.</text>
</comment>
<dbReference type="EMBL" id="RCMV01000713">
    <property type="protein sequence ID" value="KAG3213644.1"/>
    <property type="molecule type" value="Genomic_DNA"/>
</dbReference>
<dbReference type="VEuPathDB" id="FungiDB:PC110_g12329"/>
<dbReference type="EMBL" id="RCMI01000708">
    <property type="protein sequence ID" value="KAG2900156.1"/>
    <property type="molecule type" value="Genomic_DNA"/>
</dbReference>
<dbReference type="EMBL" id="RCMG01000705">
    <property type="protein sequence ID" value="KAG2850228.1"/>
    <property type="molecule type" value="Genomic_DNA"/>
</dbReference>
<dbReference type="Proteomes" id="UP000774804">
    <property type="component" value="Unassembled WGS sequence"/>
</dbReference>
<dbReference type="EMBL" id="RCMK01001179">
    <property type="protein sequence ID" value="KAG2899970.1"/>
    <property type="molecule type" value="Genomic_DNA"/>
</dbReference>
<feature type="chain" id="PRO_5044947955" description="RxLR effector protein" evidence="5">
    <location>
        <begin position="24"/>
        <end position="153"/>
    </location>
</feature>
<comment type="subcellular location">
    <subcellularLocation>
        <location evidence="1 5">Secreted</location>
    </subcellularLocation>
</comment>
<evidence type="ECO:0000313" key="6">
    <source>
        <dbReference type="EMBL" id="KAG2850228.1"/>
    </source>
</evidence>
<proteinExistence type="inferred from homology"/>
<organism evidence="11 12">
    <name type="scientific">Phytophthora cactorum</name>
    <dbReference type="NCBI Taxonomy" id="29920"/>
    <lineage>
        <taxon>Eukaryota</taxon>
        <taxon>Sar</taxon>
        <taxon>Stramenopiles</taxon>
        <taxon>Oomycota</taxon>
        <taxon>Peronosporomycetes</taxon>
        <taxon>Peronosporales</taxon>
        <taxon>Peronosporaceae</taxon>
        <taxon>Phytophthora</taxon>
    </lineage>
</organism>
<evidence type="ECO:0000256" key="2">
    <source>
        <dbReference type="ARBA" id="ARBA00010400"/>
    </source>
</evidence>
<evidence type="ECO:0000256" key="4">
    <source>
        <dbReference type="ARBA" id="ARBA00022729"/>
    </source>
</evidence>
<evidence type="ECO:0000313" key="7">
    <source>
        <dbReference type="EMBL" id="KAG2899970.1"/>
    </source>
</evidence>
<protein>
    <recommendedName>
        <fullName evidence="5">RxLR effector protein</fullName>
    </recommendedName>
</protein>
<reference evidence="11 12" key="1">
    <citation type="submission" date="2018-01" db="EMBL/GenBank/DDBJ databases">
        <title>Draft genome of the strawberry crown rot pathogen Phytophthora cactorum.</title>
        <authorList>
            <person name="Armitage A.D."/>
            <person name="Lysoe E."/>
            <person name="Nellist C.F."/>
            <person name="Harrison R.J."/>
            <person name="Brurberg M.B."/>
        </authorList>
    </citation>
    <scope>NUCLEOTIDE SEQUENCE [LARGE SCALE GENOMIC DNA]</scope>
    <source>
        <strain evidence="11 12">10300</strain>
    </source>
</reference>
<dbReference type="Proteomes" id="UP000736787">
    <property type="component" value="Unassembled WGS sequence"/>
</dbReference>
<comment type="caution">
    <text evidence="11">The sequence shown here is derived from an EMBL/GenBank/DDBJ whole genome shotgun (WGS) entry which is preliminary data.</text>
</comment>
<evidence type="ECO:0000313" key="10">
    <source>
        <dbReference type="EMBL" id="KAG3213644.1"/>
    </source>
</evidence>
<dbReference type="Proteomes" id="UP000251314">
    <property type="component" value="Unassembled WGS sequence"/>
</dbReference>